<dbReference type="InterPro" id="IPR014748">
    <property type="entry name" value="Enoyl-CoA_hydra_C"/>
</dbReference>
<sequence>MAATEPLVLLEVDDAVATLTLNRPDAGNALDLPLMVEFRERAQDLAERTDVRVVVLRAAGRMFCVGGDLGWMAEHADRQAALRSLADELHAGLLILRGLDAPIVAVVHSTAAGAGLSLAAGSDIAIAVDTAKFTMAYTKVGLSPDGGSTWLLPRLIGTRRATELMLMNPTLTAAQAVEVGLITRAVPADELEGAVATVVDTLRDASLASSSAVKRLLDASATSTFEDQMQLEAESIAGLAAGPEGREGVGAFLERRPADFRGAAG</sequence>
<proteinExistence type="inferred from homology"/>
<dbReference type="Gene3D" id="1.10.12.10">
    <property type="entry name" value="Lyase 2-enoyl-coa Hydratase, Chain A, domain 2"/>
    <property type="match status" value="1"/>
</dbReference>
<dbReference type="RefSeq" id="WP_354701374.1">
    <property type="nucleotide sequence ID" value="NZ_CP114014.1"/>
</dbReference>
<accession>A0AAU7ATA3</accession>
<dbReference type="EMBL" id="CP114014">
    <property type="protein sequence ID" value="XAY04849.1"/>
    <property type="molecule type" value="Genomic_DNA"/>
</dbReference>
<dbReference type="AlphaFoldDB" id="A0AAU7ATA3"/>
<evidence type="ECO:0000256" key="1">
    <source>
        <dbReference type="ARBA" id="ARBA00005254"/>
    </source>
</evidence>
<organism evidence="2">
    <name type="scientific">Paraconexibacter sp. AEG42_29</name>
    <dbReference type="NCBI Taxonomy" id="2997339"/>
    <lineage>
        <taxon>Bacteria</taxon>
        <taxon>Bacillati</taxon>
        <taxon>Actinomycetota</taxon>
        <taxon>Thermoleophilia</taxon>
        <taxon>Solirubrobacterales</taxon>
        <taxon>Paraconexibacteraceae</taxon>
        <taxon>Paraconexibacter</taxon>
    </lineage>
</organism>
<dbReference type="PANTHER" id="PTHR42964:SF1">
    <property type="entry name" value="POLYKETIDE BIOSYNTHESIS ENOYL-COA HYDRATASE PKSH-RELATED"/>
    <property type="match status" value="1"/>
</dbReference>
<dbReference type="KEGG" id="parq:DSM112329_01687"/>
<dbReference type="EC" id="5.3.3.14" evidence="2"/>
<comment type="similarity">
    <text evidence="1">Belongs to the enoyl-CoA hydratase/isomerase family.</text>
</comment>
<dbReference type="Gene3D" id="3.90.226.10">
    <property type="entry name" value="2-enoyl-CoA Hydratase, Chain A, domain 1"/>
    <property type="match status" value="1"/>
</dbReference>
<dbReference type="Pfam" id="PF00378">
    <property type="entry name" value="ECH_1"/>
    <property type="match status" value="1"/>
</dbReference>
<reference evidence="2" key="1">
    <citation type="submission" date="2022-12" db="EMBL/GenBank/DDBJ databases">
        <title>Paraconexibacter alkalitolerans sp. nov. and Baekduia alba sp. nov., isolated from soil and emended description of the genera Paraconexibacter (Chun et al., 2020) and Baekduia (An et al., 2020).</title>
        <authorList>
            <person name="Vieira S."/>
            <person name="Huber K.J."/>
            <person name="Geppert A."/>
            <person name="Wolf J."/>
            <person name="Neumann-Schaal M."/>
            <person name="Muesken M."/>
            <person name="Overmann J."/>
        </authorList>
    </citation>
    <scope>NUCLEOTIDE SEQUENCE</scope>
    <source>
        <strain evidence="2">AEG42_29</strain>
    </source>
</reference>
<name>A0AAU7ATA3_9ACTN</name>
<evidence type="ECO:0000313" key="2">
    <source>
        <dbReference type="EMBL" id="XAY04849.1"/>
    </source>
</evidence>
<dbReference type="InterPro" id="IPR029045">
    <property type="entry name" value="ClpP/crotonase-like_dom_sf"/>
</dbReference>
<dbReference type="PANTHER" id="PTHR42964">
    <property type="entry name" value="ENOYL-COA HYDRATASE"/>
    <property type="match status" value="1"/>
</dbReference>
<dbReference type="GO" id="GO:0034017">
    <property type="term" value="F:trans-2-decenoyl-acyl-carrier-protein isomerase activity"/>
    <property type="evidence" value="ECO:0007669"/>
    <property type="project" value="UniProtKB-EC"/>
</dbReference>
<dbReference type="InterPro" id="IPR001753">
    <property type="entry name" value="Enoyl-CoA_hydra/iso"/>
</dbReference>
<dbReference type="InterPro" id="IPR051683">
    <property type="entry name" value="Enoyl-CoA_Hydratase/Isomerase"/>
</dbReference>
<protein>
    <submittedName>
        <fullName evidence="2">Trans-2-decenoyl-[acyl-carrier-protein] isomerase</fullName>
        <ecNumber evidence="2">5.3.3.14</ecNumber>
    </submittedName>
</protein>
<dbReference type="CDD" id="cd06558">
    <property type="entry name" value="crotonase-like"/>
    <property type="match status" value="1"/>
</dbReference>
<gene>
    <name evidence="2" type="primary">fabM_2</name>
    <name evidence="2" type="ORF">DSM112329_01687</name>
</gene>
<dbReference type="SUPFAM" id="SSF52096">
    <property type="entry name" value="ClpP/crotonase"/>
    <property type="match status" value="1"/>
</dbReference>
<keyword evidence="2" id="KW-0413">Isomerase</keyword>